<organism evidence="1 4">
    <name type="scientific">Rotaria sordida</name>
    <dbReference type="NCBI Taxonomy" id="392033"/>
    <lineage>
        <taxon>Eukaryota</taxon>
        <taxon>Metazoa</taxon>
        <taxon>Spiralia</taxon>
        <taxon>Gnathifera</taxon>
        <taxon>Rotifera</taxon>
        <taxon>Eurotatoria</taxon>
        <taxon>Bdelloidea</taxon>
        <taxon>Philodinida</taxon>
        <taxon>Philodinidae</taxon>
        <taxon>Rotaria</taxon>
    </lineage>
</organism>
<dbReference type="SMART" id="SM00248">
    <property type="entry name" value="ANK"/>
    <property type="match status" value="2"/>
</dbReference>
<dbReference type="Pfam" id="PF12796">
    <property type="entry name" value="Ank_2"/>
    <property type="match status" value="1"/>
</dbReference>
<reference evidence="1" key="1">
    <citation type="submission" date="2021-02" db="EMBL/GenBank/DDBJ databases">
        <authorList>
            <person name="Nowell W R."/>
        </authorList>
    </citation>
    <scope>NUCLEOTIDE SEQUENCE</scope>
</reference>
<evidence type="ECO:0000313" key="2">
    <source>
        <dbReference type="EMBL" id="CAF1259735.1"/>
    </source>
</evidence>
<proteinExistence type="predicted"/>
<accession>A0A814U0M1</accession>
<name>A0A814U0M1_9BILA</name>
<dbReference type="Gene3D" id="1.25.40.20">
    <property type="entry name" value="Ankyrin repeat-containing domain"/>
    <property type="match status" value="1"/>
</dbReference>
<evidence type="ECO:0000313" key="4">
    <source>
        <dbReference type="Proteomes" id="UP000663882"/>
    </source>
</evidence>
<evidence type="ECO:0000313" key="1">
    <source>
        <dbReference type="EMBL" id="CAF1169316.1"/>
    </source>
</evidence>
<dbReference type="Proteomes" id="UP000663874">
    <property type="component" value="Unassembled WGS sequence"/>
</dbReference>
<dbReference type="InterPro" id="IPR036770">
    <property type="entry name" value="Ankyrin_rpt-contain_sf"/>
</dbReference>
<comment type="caution">
    <text evidence="1">The sequence shown here is derived from an EMBL/GenBank/DDBJ whole genome shotgun (WGS) entry which is preliminary data.</text>
</comment>
<evidence type="ECO:0008006" key="5">
    <source>
        <dbReference type="Google" id="ProtNLM"/>
    </source>
</evidence>
<dbReference type="Proteomes" id="UP000663882">
    <property type="component" value="Unassembled WGS sequence"/>
</dbReference>
<dbReference type="AlphaFoldDB" id="A0A814U0M1"/>
<evidence type="ECO:0000313" key="3">
    <source>
        <dbReference type="EMBL" id="CAF3826224.1"/>
    </source>
</evidence>
<sequence length="128" mass="14846">MFTITYSKYTYKKSNYKSSIHLWRENLSVDVNALNLYGESALSTATYYNQVLCVEYLLANKADPKLRLPAGHTAIHIAYRLGNVPILHMLLSIRKEENISIEEHQQQEDKHIYECLKMKDNSNLTPIL</sequence>
<dbReference type="EMBL" id="CAJNOU010001849">
    <property type="protein sequence ID" value="CAF1259735.1"/>
    <property type="molecule type" value="Genomic_DNA"/>
</dbReference>
<dbReference type="Proteomes" id="UP000663889">
    <property type="component" value="Unassembled WGS sequence"/>
</dbReference>
<dbReference type="InterPro" id="IPR002110">
    <property type="entry name" value="Ankyrin_rpt"/>
</dbReference>
<protein>
    <recommendedName>
        <fullName evidence="5">Ankyrin repeat protein</fullName>
    </recommendedName>
</protein>
<dbReference type="EMBL" id="CAJNOO010001552">
    <property type="protein sequence ID" value="CAF1169316.1"/>
    <property type="molecule type" value="Genomic_DNA"/>
</dbReference>
<dbReference type="EMBL" id="CAJOBE010002498">
    <property type="protein sequence ID" value="CAF3826224.1"/>
    <property type="molecule type" value="Genomic_DNA"/>
</dbReference>
<dbReference type="SUPFAM" id="SSF48403">
    <property type="entry name" value="Ankyrin repeat"/>
    <property type="match status" value="1"/>
</dbReference>
<gene>
    <name evidence="3" type="ORF">FNK824_LOCUS16468</name>
    <name evidence="1" type="ORF">RFH988_LOCUS22882</name>
    <name evidence="2" type="ORF">SEV965_LOCUS24176</name>
</gene>
<dbReference type="OrthoDB" id="19174at2759"/>